<accession>A0A1T5KEL0</accession>
<keyword evidence="2" id="KW-1185">Reference proteome</keyword>
<dbReference type="InterPro" id="IPR009593">
    <property type="entry name" value="DUF1203"/>
</dbReference>
<dbReference type="Proteomes" id="UP000190341">
    <property type="component" value="Unassembled WGS sequence"/>
</dbReference>
<evidence type="ECO:0000313" key="1">
    <source>
        <dbReference type="EMBL" id="SKC62133.1"/>
    </source>
</evidence>
<dbReference type="AlphaFoldDB" id="A0A1T5KEL0"/>
<reference evidence="1 2" key="1">
    <citation type="submission" date="2017-02" db="EMBL/GenBank/DDBJ databases">
        <authorList>
            <person name="Peterson S.W."/>
        </authorList>
    </citation>
    <scope>NUCLEOTIDE SEQUENCE [LARGE SCALE GENOMIC DNA]</scope>
    <source>
        <strain evidence="1 2">P15</strain>
    </source>
</reference>
<dbReference type="OrthoDB" id="5953307at2"/>
<name>A0A1T5KEL0_9GAMM</name>
<dbReference type="RefSeq" id="WP_079723926.1">
    <property type="nucleotide sequence ID" value="NZ_BMCL01000002.1"/>
</dbReference>
<evidence type="ECO:0000313" key="2">
    <source>
        <dbReference type="Proteomes" id="UP000190341"/>
    </source>
</evidence>
<organism evidence="1 2">
    <name type="scientific">Pseudoxanthomonas indica</name>
    <dbReference type="NCBI Taxonomy" id="428993"/>
    <lineage>
        <taxon>Bacteria</taxon>
        <taxon>Pseudomonadati</taxon>
        <taxon>Pseudomonadota</taxon>
        <taxon>Gammaproteobacteria</taxon>
        <taxon>Lysobacterales</taxon>
        <taxon>Lysobacteraceae</taxon>
        <taxon>Pseudoxanthomonas</taxon>
    </lineage>
</organism>
<proteinExistence type="predicted"/>
<evidence type="ECO:0008006" key="3">
    <source>
        <dbReference type="Google" id="ProtNLM"/>
    </source>
</evidence>
<protein>
    <recommendedName>
        <fullName evidence="3">DUF1203 domain-containing protein</fullName>
    </recommendedName>
</protein>
<dbReference type="Pfam" id="PF06718">
    <property type="entry name" value="DUF1203"/>
    <property type="match status" value="1"/>
</dbReference>
<dbReference type="EMBL" id="FUZV01000001">
    <property type="protein sequence ID" value="SKC62133.1"/>
    <property type="molecule type" value="Genomic_DNA"/>
</dbReference>
<gene>
    <name evidence="1" type="ORF">SAMN06296058_1642</name>
</gene>
<sequence>MNYRITGLSPELFSHYWLLSEPELESRSIRRVRADDDHGFPCRISLEDAREGEALLLLPFTHHDVAGPYRASGPIYVREQASQAASLTDAVPVAFHRRLISVRAYDAAGWMRSADVIEGDKLDVTIRRHLLEPATAYLHLHNARPGCFAARVDRYEGDSSS</sequence>